<evidence type="ECO:0000259" key="1">
    <source>
        <dbReference type="PROSITE" id="PS51831"/>
    </source>
</evidence>
<comment type="caution">
    <text evidence="2">The sequence shown here is derived from an EMBL/GenBank/DDBJ whole genome shotgun (WGS) entry which is preliminary data.</text>
</comment>
<protein>
    <submittedName>
        <fullName evidence="2">HD domain-containing protein</fullName>
    </submittedName>
</protein>
<proteinExistence type="predicted"/>
<dbReference type="CDD" id="cd00077">
    <property type="entry name" value="HDc"/>
    <property type="match status" value="1"/>
</dbReference>
<organism evidence="2 3">
    <name type="scientific">Thomasclavelia spiroformis</name>
    <dbReference type="NCBI Taxonomy" id="29348"/>
    <lineage>
        <taxon>Bacteria</taxon>
        <taxon>Bacillati</taxon>
        <taxon>Bacillota</taxon>
        <taxon>Erysipelotrichia</taxon>
        <taxon>Erysipelotrichales</taxon>
        <taxon>Coprobacillaceae</taxon>
        <taxon>Thomasclavelia</taxon>
    </lineage>
</organism>
<dbReference type="SMART" id="SM00471">
    <property type="entry name" value="HDc"/>
    <property type="match status" value="1"/>
</dbReference>
<dbReference type="Pfam" id="PF01966">
    <property type="entry name" value="HD"/>
    <property type="match status" value="1"/>
</dbReference>
<dbReference type="Gene3D" id="1.10.3210.10">
    <property type="entry name" value="Hypothetical protein af1432"/>
    <property type="match status" value="1"/>
</dbReference>
<gene>
    <name evidence="2" type="ORF">KHX14_02615</name>
</gene>
<evidence type="ECO:0000313" key="3">
    <source>
        <dbReference type="Proteomes" id="UP000751224"/>
    </source>
</evidence>
<dbReference type="RefSeq" id="WP_297669245.1">
    <property type="nucleotide sequence ID" value="NZ_JAGZCC010000009.1"/>
</dbReference>
<reference evidence="2" key="1">
    <citation type="submission" date="2021-02" db="EMBL/GenBank/DDBJ databases">
        <title>Infant gut strain persistence is associated with maternal origin, phylogeny, and functional potential including surface adhesion and iron acquisition.</title>
        <authorList>
            <person name="Lou Y.C."/>
        </authorList>
    </citation>
    <scope>NUCLEOTIDE SEQUENCE</scope>
    <source>
        <strain evidence="2">L3_108_000G1_dasL3_108_000G1_metabat.metabat.11</strain>
    </source>
</reference>
<dbReference type="SUPFAM" id="SSF109604">
    <property type="entry name" value="HD-domain/PDEase-like"/>
    <property type="match status" value="1"/>
</dbReference>
<dbReference type="InterPro" id="IPR006674">
    <property type="entry name" value="HD_domain"/>
</dbReference>
<evidence type="ECO:0000313" key="2">
    <source>
        <dbReference type="EMBL" id="MBS5587701.1"/>
    </source>
</evidence>
<dbReference type="EMBL" id="JAGZCC010000009">
    <property type="protein sequence ID" value="MBS5587701.1"/>
    <property type="molecule type" value="Genomic_DNA"/>
</dbReference>
<name>A0A943EJR2_9FIRM</name>
<accession>A0A943EJR2</accession>
<dbReference type="Proteomes" id="UP000751224">
    <property type="component" value="Unassembled WGS sequence"/>
</dbReference>
<dbReference type="PROSITE" id="PS51831">
    <property type="entry name" value="HD"/>
    <property type="match status" value="1"/>
</dbReference>
<sequence>MKRYYFIKETINDILIKNDGLEHSVNVANMACLLAKLKNLDLELAAIIGICHDLATYKFKSSFDHANRSSMLSREILVNSKLFSHDEIILITTAIKNHSLKNRIDDKYSELIKDADLLVQYLNEPNALFSKEKQCRLDNIFKMFNK</sequence>
<dbReference type="InterPro" id="IPR003607">
    <property type="entry name" value="HD/PDEase_dom"/>
</dbReference>
<dbReference type="AlphaFoldDB" id="A0A943EJR2"/>
<feature type="domain" description="HD" evidence="1">
    <location>
        <begin position="20"/>
        <end position="121"/>
    </location>
</feature>